<dbReference type="Ensembl" id="ENSMFAT00000013096.2">
    <property type="protein sequence ID" value="ENSMFAP00000038838.2"/>
    <property type="gene ID" value="ENSMFAG00000038760.2"/>
</dbReference>
<evidence type="ECO:0000256" key="1">
    <source>
        <dbReference type="ARBA" id="ARBA00004123"/>
    </source>
</evidence>
<dbReference type="GO" id="GO:0042585">
    <property type="term" value="C:germinal vesicle"/>
    <property type="evidence" value="ECO:0007669"/>
    <property type="project" value="TreeGrafter"/>
</dbReference>
<protein>
    <submittedName>
        <fullName evidence="5">Sperm tail PG-rich repeat containing 1</fullName>
    </submittedName>
</protein>
<organism evidence="5 6">
    <name type="scientific">Macaca fascicularis</name>
    <name type="common">Crab-eating macaque</name>
    <name type="synonym">Cynomolgus monkey</name>
    <dbReference type="NCBI Taxonomy" id="9541"/>
    <lineage>
        <taxon>Eukaryota</taxon>
        <taxon>Metazoa</taxon>
        <taxon>Chordata</taxon>
        <taxon>Craniata</taxon>
        <taxon>Vertebrata</taxon>
        <taxon>Euteleostomi</taxon>
        <taxon>Mammalia</taxon>
        <taxon>Eutheria</taxon>
        <taxon>Euarchontoglires</taxon>
        <taxon>Primates</taxon>
        <taxon>Haplorrhini</taxon>
        <taxon>Catarrhini</taxon>
        <taxon>Cercopithecidae</taxon>
        <taxon>Cercopithecinae</taxon>
        <taxon>Macaca</taxon>
    </lineage>
</organism>
<dbReference type="PANTHER" id="PTHR35678:SF1">
    <property type="entry name" value="PROTEIN STPG4"/>
    <property type="match status" value="1"/>
</dbReference>
<keyword evidence="4" id="KW-0539">Nucleus</keyword>
<dbReference type="GO" id="GO:0042393">
    <property type="term" value="F:histone binding"/>
    <property type="evidence" value="ECO:0007669"/>
    <property type="project" value="TreeGrafter"/>
</dbReference>
<reference evidence="5 6" key="1">
    <citation type="submission" date="2013-03" db="EMBL/GenBank/DDBJ databases">
        <authorList>
            <person name="Warren W."/>
            <person name="Wilson R.K."/>
        </authorList>
    </citation>
    <scope>NUCLEOTIDE SEQUENCE</scope>
</reference>
<dbReference type="GO" id="GO:0001940">
    <property type="term" value="C:male pronucleus"/>
    <property type="evidence" value="ECO:0007669"/>
    <property type="project" value="TreeGrafter"/>
</dbReference>
<dbReference type="GO" id="GO:0003682">
    <property type="term" value="F:chromatin binding"/>
    <property type="evidence" value="ECO:0007669"/>
    <property type="project" value="TreeGrafter"/>
</dbReference>
<dbReference type="PANTHER" id="PTHR35678">
    <property type="entry name" value="PROTEIN STPG4"/>
    <property type="match status" value="1"/>
</dbReference>
<dbReference type="GO" id="GO:0001939">
    <property type="term" value="C:female pronucleus"/>
    <property type="evidence" value="ECO:0007669"/>
    <property type="project" value="TreeGrafter"/>
</dbReference>
<dbReference type="GeneTree" id="ENSGT00390000011598"/>
<reference evidence="5" key="3">
    <citation type="submission" date="2025-09" db="UniProtKB">
        <authorList>
            <consortium name="Ensembl"/>
        </authorList>
    </citation>
    <scope>IDENTIFICATION</scope>
</reference>
<dbReference type="GO" id="GO:1902110">
    <property type="term" value="P:positive regulation of mitochondrial membrane permeability involved in apoptotic process"/>
    <property type="evidence" value="ECO:0007669"/>
    <property type="project" value="Ensembl"/>
</dbReference>
<dbReference type="GO" id="GO:0005739">
    <property type="term" value="C:mitochondrion"/>
    <property type="evidence" value="ECO:0007669"/>
    <property type="project" value="GOC"/>
</dbReference>
<keyword evidence="3" id="KW-0963">Cytoplasm</keyword>
<dbReference type="InterPro" id="IPR010736">
    <property type="entry name" value="SHIPPO-rpt"/>
</dbReference>
<dbReference type="GO" id="GO:0044727">
    <property type="term" value="P:epigenetic programing of male pronucleus"/>
    <property type="evidence" value="ECO:0007669"/>
    <property type="project" value="TreeGrafter"/>
</dbReference>
<sequence>MANSAQKNELTGKHPRRAIEVQKGFTAAYPTQSSIPVKYQASVIPESEKKGFNSQAKRFSQKKNEIPGPGFYNVIHQSPVSNSVSLSKKGTCMFPSMRARLDTIISKYPAANAYTIPSDFISKRDFSNSCSSMFQLPSFMKVLKFETPAPNYYNASVSCCKQRNNVCARAGFMSKTQRGSFIFAEKGPPPGHYDINESLVKQSPNTLMSCFKSKTNRGLKLTSTGPGPGYYNPGDCTKVPKKTLFPHVQARAPGKAVLPLQRGQEMDPGAVGMSHKVEENPCHQPVPPSFPRTFLRRRLTMCVAADNLGASSTTLAWRASRTAAIAFVLSWRHCSLETAPQPHGLQWVPEQKGGVDRAPGCFPTHPSRLASGTTPCHRLKGLLRCRLQGGAVHPEGGQAWKPHPSLCHSFIHLHIHSFPHSCLSHLSLPDLTHSLTHGISTGRKLPAGRRCFFHQSTASFLK</sequence>
<evidence type="ECO:0000256" key="4">
    <source>
        <dbReference type="ARBA" id="ARBA00023242"/>
    </source>
</evidence>
<evidence type="ECO:0000256" key="3">
    <source>
        <dbReference type="ARBA" id="ARBA00022490"/>
    </source>
</evidence>
<evidence type="ECO:0000256" key="2">
    <source>
        <dbReference type="ARBA" id="ARBA00004496"/>
    </source>
</evidence>
<dbReference type="GO" id="GO:0043065">
    <property type="term" value="P:positive regulation of apoptotic process"/>
    <property type="evidence" value="ECO:0007669"/>
    <property type="project" value="Ensembl"/>
</dbReference>
<proteinExistence type="predicted"/>
<keyword evidence="6" id="KW-1185">Reference proteome</keyword>
<evidence type="ECO:0000313" key="6">
    <source>
        <dbReference type="Proteomes" id="UP000233100"/>
    </source>
</evidence>
<name>A0A2K5WNV1_MACFA</name>
<dbReference type="AlphaFoldDB" id="A0A2K5WNV1"/>
<comment type="subcellular location">
    <subcellularLocation>
        <location evidence="2">Cytoplasm</location>
    </subcellularLocation>
    <subcellularLocation>
        <location evidence="1">Nucleus</location>
    </subcellularLocation>
</comment>
<dbReference type="Proteomes" id="UP000233100">
    <property type="component" value="Chromosome 1"/>
</dbReference>
<reference evidence="5" key="2">
    <citation type="submission" date="2025-08" db="UniProtKB">
        <authorList>
            <consortium name="Ensembl"/>
        </authorList>
    </citation>
    <scope>IDENTIFICATION</scope>
</reference>
<evidence type="ECO:0000313" key="5">
    <source>
        <dbReference type="Ensembl" id="ENSMFAP00000038838.2"/>
    </source>
</evidence>
<accession>A0A2K5WNV1</accession>
<dbReference type="Pfam" id="PF07004">
    <property type="entry name" value="SHIPPO-rpt"/>
    <property type="match status" value="2"/>
</dbReference>
<gene>
    <name evidence="5" type="primary">STPG1</name>
</gene>
<dbReference type="Bgee" id="ENSMFAG00000038760">
    <property type="expression patterns" value="Expressed in pituitary gland"/>
</dbReference>